<dbReference type="EMBL" id="JBHLYR010000091">
    <property type="protein sequence ID" value="MFB9995450.1"/>
    <property type="molecule type" value="Genomic_DNA"/>
</dbReference>
<gene>
    <name evidence="6" type="ORF">ACFFLM_26290</name>
</gene>
<keyword evidence="7" id="KW-1185">Reference proteome</keyword>
<evidence type="ECO:0000256" key="5">
    <source>
        <dbReference type="SAM" id="Phobius"/>
    </source>
</evidence>
<evidence type="ECO:0000313" key="6">
    <source>
        <dbReference type="EMBL" id="MFB9995450.1"/>
    </source>
</evidence>
<dbReference type="Proteomes" id="UP001589733">
    <property type="component" value="Unassembled WGS sequence"/>
</dbReference>
<dbReference type="RefSeq" id="WP_380017397.1">
    <property type="nucleotide sequence ID" value="NZ_JBHLYR010000091.1"/>
</dbReference>
<feature type="transmembrane region" description="Helical" evidence="5">
    <location>
        <begin position="52"/>
        <end position="70"/>
    </location>
</feature>
<proteinExistence type="predicted"/>
<dbReference type="InterPro" id="IPR032808">
    <property type="entry name" value="DoxX"/>
</dbReference>
<feature type="transmembrane region" description="Helical" evidence="5">
    <location>
        <begin position="79"/>
        <end position="97"/>
    </location>
</feature>
<keyword evidence="2 5" id="KW-0812">Transmembrane</keyword>
<name>A0ABV6B8Z7_9DEIO</name>
<keyword evidence="4 5" id="KW-0472">Membrane</keyword>
<reference evidence="6 7" key="1">
    <citation type="submission" date="2024-09" db="EMBL/GenBank/DDBJ databases">
        <authorList>
            <person name="Sun Q."/>
            <person name="Mori K."/>
        </authorList>
    </citation>
    <scope>NUCLEOTIDE SEQUENCE [LARGE SCALE GENOMIC DNA]</scope>
    <source>
        <strain evidence="6 7">JCM 13503</strain>
    </source>
</reference>
<keyword evidence="3 5" id="KW-1133">Transmembrane helix</keyword>
<organism evidence="6 7">
    <name type="scientific">Deinococcus oregonensis</name>
    <dbReference type="NCBI Taxonomy" id="1805970"/>
    <lineage>
        <taxon>Bacteria</taxon>
        <taxon>Thermotogati</taxon>
        <taxon>Deinococcota</taxon>
        <taxon>Deinococci</taxon>
        <taxon>Deinococcales</taxon>
        <taxon>Deinococcaceae</taxon>
        <taxon>Deinococcus</taxon>
    </lineage>
</organism>
<sequence length="136" mass="15052">MLTLSRSSSTQQRLYWAALSLFSLVFIGSAILTVVDVAGSNAEYRHLGFPTWLLYPQSLAKVLGIVALLFSRSRTLKDFAFAGFLYNLLLALGGHLSQMEIDVLLPLITLGIWVFAFTMDRKMFPTSAGSEPLLHP</sequence>
<feature type="transmembrane region" description="Helical" evidence="5">
    <location>
        <begin position="14"/>
        <end position="32"/>
    </location>
</feature>
<evidence type="ECO:0000256" key="3">
    <source>
        <dbReference type="ARBA" id="ARBA00022989"/>
    </source>
</evidence>
<comment type="caution">
    <text evidence="6">The sequence shown here is derived from an EMBL/GenBank/DDBJ whole genome shotgun (WGS) entry which is preliminary data.</text>
</comment>
<dbReference type="Pfam" id="PF13564">
    <property type="entry name" value="DoxX_2"/>
    <property type="match status" value="1"/>
</dbReference>
<evidence type="ECO:0000256" key="4">
    <source>
        <dbReference type="ARBA" id="ARBA00023136"/>
    </source>
</evidence>
<evidence type="ECO:0000313" key="7">
    <source>
        <dbReference type="Proteomes" id="UP001589733"/>
    </source>
</evidence>
<protein>
    <submittedName>
        <fullName evidence="6">DoxX family protein</fullName>
    </submittedName>
</protein>
<evidence type="ECO:0000256" key="1">
    <source>
        <dbReference type="ARBA" id="ARBA00004141"/>
    </source>
</evidence>
<evidence type="ECO:0000256" key="2">
    <source>
        <dbReference type="ARBA" id="ARBA00022692"/>
    </source>
</evidence>
<feature type="transmembrane region" description="Helical" evidence="5">
    <location>
        <begin position="103"/>
        <end position="119"/>
    </location>
</feature>
<comment type="subcellular location">
    <subcellularLocation>
        <location evidence="1">Membrane</location>
        <topology evidence="1">Multi-pass membrane protein</topology>
    </subcellularLocation>
</comment>
<accession>A0ABV6B8Z7</accession>